<dbReference type="InterPro" id="IPR029160">
    <property type="entry name" value="UQCC4"/>
</dbReference>
<dbReference type="HOGENOM" id="CLU_142479_1_0_1"/>
<keyword evidence="5" id="KW-0732">Signal</keyword>
<dbReference type="Proteomes" id="UP000007303">
    <property type="component" value="Unassembled WGS sequence"/>
</dbReference>
<keyword evidence="9" id="KW-0496">Mitochondrion</keyword>
<keyword evidence="7" id="KW-0249">Electron transport</keyword>
<dbReference type="AlphaFoldDB" id="H3BZ24"/>
<dbReference type="InterPro" id="IPR023248">
    <property type="entry name" value="UQCC4_vert"/>
</dbReference>
<comment type="subcellular location">
    <subcellularLocation>
        <location evidence="1">Mitochondrion inner membrane</location>
        <topology evidence="1">Single-pass membrane protein</topology>
    </subcellularLocation>
</comment>
<keyword evidence="2" id="KW-0813">Transport</keyword>
<dbReference type="FunCoup" id="H3BZ24">
    <property type="interactions" value="285"/>
</dbReference>
<evidence type="ECO:0000313" key="13">
    <source>
        <dbReference type="Proteomes" id="UP000007303"/>
    </source>
</evidence>
<keyword evidence="6" id="KW-0999">Mitochondrion inner membrane</keyword>
<keyword evidence="13" id="KW-1185">Reference proteome</keyword>
<sequence>MSAGRALTGLVHTTKRIFFCKATSTKRVTSIRLLTLSSRPSAKSTDDTAVKEEPIKFSTSKASHKTWKVDRSLGSQYERPWWKVLPVSLLCISVILWCALREETDVDRNLHENIFEPSEEEQE</sequence>
<keyword evidence="10" id="KW-0472">Membrane</keyword>
<evidence type="ECO:0000313" key="12">
    <source>
        <dbReference type="Ensembl" id="ENSTNIP00000001240.1"/>
    </source>
</evidence>
<reference evidence="13" key="1">
    <citation type="journal article" date="2004" name="Nature">
        <title>Genome duplication in the teleost fish Tetraodon nigroviridis reveals the early vertebrate proto-karyotype.</title>
        <authorList>
            <person name="Jaillon O."/>
            <person name="Aury J.-M."/>
            <person name="Brunet F."/>
            <person name="Petit J.-L."/>
            <person name="Stange-Thomann N."/>
            <person name="Mauceli E."/>
            <person name="Bouneau L."/>
            <person name="Fischer C."/>
            <person name="Ozouf-Costaz C."/>
            <person name="Bernot A."/>
            <person name="Nicaud S."/>
            <person name="Jaffe D."/>
            <person name="Fisher S."/>
            <person name="Lutfalla G."/>
            <person name="Dossat C."/>
            <person name="Segurens B."/>
            <person name="Dasilva C."/>
            <person name="Salanoubat M."/>
            <person name="Levy M."/>
            <person name="Boudet N."/>
            <person name="Castellano S."/>
            <person name="Anthouard V."/>
            <person name="Jubin C."/>
            <person name="Castelli V."/>
            <person name="Katinka M."/>
            <person name="Vacherie B."/>
            <person name="Biemont C."/>
            <person name="Skalli Z."/>
            <person name="Cattolico L."/>
            <person name="Poulain J."/>
            <person name="De Berardinis V."/>
            <person name="Cruaud C."/>
            <person name="Duprat S."/>
            <person name="Brottier P."/>
            <person name="Coutanceau J.-P."/>
            <person name="Gouzy J."/>
            <person name="Parra G."/>
            <person name="Lardier G."/>
            <person name="Chapple C."/>
            <person name="McKernan K.J."/>
            <person name="McEwan P."/>
            <person name="Bosak S."/>
            <person name="Kellis M."/>
            <person name="Volff J.-N."/>
            <person name="Guigo R."/>
            <person name="Zody M.C."/>
            <person name="Mesirov J."/>
            <person name="Lindblad-Toh K."/>
            <person name="Birren B."/>
            <person name="Nusbaum C."/>
            <person name="Kahn D."/>
            <person name="Robinson-Rechavi M."/>
            <person name="Laudet V."/>
            <person name="Schachter V."/>
            <person name="Quetier F."/>
            <person name="Saurin W."/>
            <person name="Scarpelli C."/>
            <person name="Wincker P."/>
            <person name="Lander E.S."/>
            <person name="Weissenbach J."/>
            <person name="Roest Crollius H."/>
        </authorList>
    </citation>
    <scope>NUCLEOTIDE SEQUENCE [LARGE SCALE GENOMIC DNA]</scope>
</reference>
<evidence type="ECO:0000256" key="5">
    <source>
        <dbReference type="ARBA" id="ARBA00022729"/>
    </source>
</evidence>
<accession>H3BZ24</accession>
<name>H3BZ24_TETNG</name>
<evidence type="ECO:0000256" key="6">
    <source>
        <dbReference type="ARBA" id="ARBA00022792"/>
    </source>
</evidence>
<evidence type="ECO:0000256" key="8">
    <source>
        <dbReference type="ARBA" id="ARBA00022989"/>
    </source>
</evidence>
<dbReference type="Ensembl" id="ENSTNIT00000000933.1">
    <property type="protein sequence ID" value="ENSTNIP00000001240.1"/>
    <property type="gene ID" value="ENSTNIG00000000770.1"/>
</dbReference>
<reference evidence="12" key="2">
    <citation type="submission" date="2025-08" db="UniProtKB">
        <authorList>
            <consortium name="Ensembl"/>
        </authorList>
    </citation>
    <scope>IDENTIFICATION</scope>
</reference>
<keyword evidence="3" id="KW-0679">Respiratory chain</keyword>
<dbReference type="PANTHER" id="PTHR35268:SF1">
    <property type="entry name" value="UBIQUINOL-CYTOCHROME-C REDUCTASE COMPLEX ASSEMBLY FACTOR 4"/>
    <property type="match status" value="1"/>
</dbReference>
<evidence type="ECO:0000256" key="11">
    <source>
        <dbReference type="ARBA" id="ARBA00034713"/>
    </source>
</evidence>
<proteinExistence type="inferred from homology"/>
<evidence type="ECO:0000256" key="2">
    <source>
        <dbReference type="ARBA" id="ARBA00022448"/>
    </source>
</evidence>
<dbReference type="GO" id="GO:0005743">
    <property type="term" value="C:mitochondrial inner membrane"/>
    <property type="evidence" value="ECO:0007669"/>
    <property type="project" value="UniProtKB-SubCell"/>
</dbReference>
<evidence type="ECO:0000256" key="1">
    <source>
        <dbReference type="ARBA" id="ARBA00004434"/>
    </source>
</evidence>
<dbReference type="OMA" id="GHQRPWW"/>
<dbReference type="PRINTS" id="PR02042">
    <property type="entry name" value="CCSMST1"/>
</dbReference>
<reference evidence="12" key="3">
    <citation type="submission" date="2025-09" db="UniProtKB">
        <authorList>
            <consortium name="Ensembl"/>
        </authorList>
    </citation>
    <scope>IDENTIFICATION</scope>
</reference>
<keyword evidence="8" id="KW-1133">Transmembrane helix</keyword>
<dbReference type="Pfam" id="PF15013">
    <property type="entry name" value="CCSMST1"/>
    <property type="match status" value="1"/>
</dbReference>
<comment type="similarity">
    <text evidence="11">Belongs to the UQCC4 family.</text>
</comment>
<evidence type="ECO:0000256" key="4">
    <source>
        <dbReference type="ARBA" id="ARBA00022692"/>
    </source>
</evidence>
<evidence type="ECO:0000256" key="3">
    <source>
        <dbReference type="ARBA" id="ARBA00022660"/>
    </source>
</evidence>
<dbReference type="InParanoid" id="H3BZ24"/>
<dbReference type="PANTHER" id="PTHR35268">
    <property type="entry name" value="PROTEIN CCSMST1"/>
    <property type="match status" value="1"/>
</dbReference>
<protein>
    <submittedName>
        <fullName evidence="12">Ubiquinol-cytochrome c reductase complex assembly factor 4</fullName>
    </submittedName>
</protein>
<dbReference type="GeneTree" id="ENSGT00510000049652"/>
<organism evidence="12 13">
    <name type="scientific">Tetraodon nigroviridis</name>
    <name type="common">Spotted green pufferfish</name>
    <name type="synonym">Chelonodon nigroviridis</name>
    <dbReference type="NCBI Taxonomy" id="99883"/>
    <lineage>
        <taxon>Eukaryota</taxon>
        <taxon>Metazoa</taxon>
        <taxon>Chordata</taxon>
        <taxon>Craniata</taxon>
        <taxon>Vertebrata</taxon>
        <taxon>Euteleostomi</taxon>
        <taxon>Actinopterygii</taxon>
        <taxon>Neopterygii</taxon>
        <taxon>Teleostei</taxon>
        <taxon>Neoteleostei</taxon>
        <taxon>Acanthomorphata</taxon>
        <taxon>Eupercaria</taxon>
        <taxon>Tetraodontiformes</taxon>
        <taxon>Tetradontoidea</taxon>
        <taxon>Tetraodontidae</taxon>
        <taxon>Tetraodon</taxon>
    </lineage>
</organism>
<evidence type="ECO:0000256" key="10">
    <source>
        <dbReference type="ARBA" id="ARBA00023136"/>
    </source>
</evidence>
<keyword evidence="4" id="KW-0812">Transmembrane</keyword>
<evidence type="ECO:0000256" key="9">
    <source>
        <dbReference type="ARBA" id="ARBA00023128"/>
    </source>
</evidence>
<evidence type="ECO:0000256" key="7">
    <source>
        <dbReference type="ARBA" id="ARBA00022982"/>
    </source>
</evidence>